<dbReference type="Proteomes" id="UP001162483">
    <property type="component" value="Unassembled WGS sequence"/>
</dbReference>
<accession>A0ABN9AD14</accession>
<name>A0ABN9AD14_9NEOB</name>
<dbReference type="EMBL" id="CATNWA010000124">
    <property type="protein sequence ID" value="CAI9533317.1"/>
    <property type="molecule type" value="Genomic_DNA"/>
</dbReference>
<keyword evidence="2" id="KW-1185">Reference proteome</keyword>
<reference evidence="1" key="1">
    <citation type="submission" date="2023-05" db="EMBL/GenBank/DDBJ databases">
        <authorList>
            <person name="Stuckert A."/>
        </authorList>
    </citation>
    <scope>NUCLEOTIDE SEQUENCE</scope>
</reference>
<sequence length="56" mass="6134">MERLILDNQCISCCEIAQEMNLSVGTVNTIADKVKQLSQDGSGVLTNLSMPKLSRH</sequence>
<proteinExistence type="predicted"/>
<gene>
    <name evidence="1" type="ORF">SPARVUS_LOCUS347179</name>
</gene>
<organism evidence="1 2">
    <name type="scientific">Staurois parvus</name>
    <dbReference type="NCBI Taxonomy" id="386267"/>
    <lineage>
        <taxon>Eukaryota</taxon>
        <taxon>Metazoa</taxon>
        <taxon>Chordata</taxon>
        <taxon>Craniata</taxon>
        <taxon>Vertebrata</taxon>
        <taxon>Euteleostomi</taxon>
        <taxon>Amphibia</taxon>
        <taxon>Batrachia</taxon>
        <taxon>Anura</taxon>
        <taxon>Neobatrachia</taxon>
        <taxon>Ranoidea</taxon>
        <taxon>Ranidae</taxon>
        <taxon>Staurois</taxon>
    </lineage>
</organism>
<protein>
    <submittedName>
        <fullName evidence="1">Uncharacterized protein</fullName>
    </submittedName>
</protein>
<comment type="caution">
    <text evidence="1">The sequence shown here is derived from an EMBL/GenBank/DDBJ whole genome shotgun (WGS) entry which is preliminary data.</text>
</comment>
<evidence type="ECO:0000313" key="1">
    <source>
        <dbReference type="EMBL" id="CAI9533317.1"/>
    </source>
</evidence>
<evidence type="ECO:0000313" key="2">
    <source>
        <dbReference type="Proteomes" id="UP001162483"/>
    </source>
</evidence>